<feature type="domain" description="Gryzun putative trafficking through Golgi" evidence="2">
    <location>
        <begin position="110"/>
        <end position="175"/>
    </location>
</feature>
<evidence type="ECO:0000313" key="3">
    <source>
        <dbReference type="EnsemblProtists" id="EOD05246"/>
    </source>
</evidence>
<protein>
    <recommendedName>
        <fullName evidence="2">Gryzun putative trafficking through Golgi domain-containing protein</fullName>
    </recommendedName>
</protein>
<dbReference type="HOGENOM" id="CLU_1357805_0_0_1"/>
<reference evidence="4" key="1">
    <citation type="journal article" date="2013" name="Nature">
        <title>Pan genome of the phytoplankton Emiliania underpins its global distribution.</title>
        <authorList>
            <person name="Read B.A."/>
            <person name="Kegel J."/>
            <person name="Klute M.J."/>
            <person name="Kuo A."/>
            <person name="Lefebvre S.C."/>
            <person name="Maumus F."/>
            <person name="Mayer C."/>
            <person name="Miller J."/>
            <person name="Monier A."/>
            <person name="Salamov A."/>
            <person name="Young J."/>
            <person name="Aguilar M."/>
            <person name="Claverie J.M."/>
            <person name="Frickenhaus S."/>
            <person name="Gonzalez K."/>
            <person name="Herman E.K."/>
            <person name="Lin Y.C."/>
            <person name="Napier J."/>
            <person name="Ogata H."/>
            <person name="Sarno A.F."/>
            <person name="Shmutz J."/>
            <person name="Schroeder D."/>
            <person name="de Vargas C."/>
            <person name="Verret F."/>
            <person name="von Dassow P."/>
            <person name="Valentin K."/>
            <person name="Van de Peer Y."/>
            <person name="Wheeler G."/>
            <person name="Dacks J.B."/>
            <person name="Delwiche C.F."/>
            <person name="Dyhrman S.T."/>
            <person name="Glockner G."/>
            <person name="John U."/>
            <person name="Richards T."/>
            <person name="Worden A.Z."/>
            <person name="Zhang X."/>
            <person name="Grigoriev I.V."/>
            <person name="Allen A.E."/>
            <person name="Bidle K."/>
            <person name="Borodovsky M."/>
            <person name="Bowler C."/>
            <person name="Brownlee C."/>
            <person name="Cock J.M."/>
            <person name="Elias M."/>
            <person name="Gladyshev V.N."/>
            <person name="Groth M."/>
            <person name="Guda C."/>
            <person name="Hadaegh A."/>
            <person name="Iglesias-Rodriguez M.D."/>
            <person name="Jenkins J."/>
            <person name="Jones B.M."/>
            <person name="Lawson T."/>
            <person name="Leese F."/>
            <person name="Lindquist E."/>
            <person name="Lobanov A."/>
            <person name="Lomsadze A."/>
            <person name="Malik S.B."/>
            <person name="Marsh M.E."/>
            <person name="Mackinder L."/>
            <person name="Mock T."/>
            <person name="Mueller-Roeber B."/>
            <person name="Pagarete A."/>
            <person name="Parker M."/>
            <person name="Probert I."/>
            <person name="Quesneville H."/>
            <person name="Raines C."/>
            <person name="Rensing S.A."/>
            <person name="Riano-Pachon D.M."/>
            <person name="Richier S."/>
            <person name="Rokitta S."/>
            <person name="Shiraiwa Y."/>
            <person name="Soanes D.M."/>
            <person name="van der Giezen M."/>
            <person name="Wahlund T.M."/>
            <person name="Williams B."/>
            <person name="Wilson W."/>
            <person name="Wolfe G."/>
            <person name="Wurch L.L."/>
        </authorList>
    </citation>
    <scope>NUCLEOTIDE SEQUENCE</scope>
</reference>
<evidence type="ECO:0000256" key="1">
    <source>
        <dbReference type="SAM" id="MobiDB-lite"/>
    </source>
</evidence>
<dbReference type="PANTHER" id="PTHR14374:SF0">
    <property type="entry name" value="TRAFFICKING PROTEIN PARTICLE COMPLEX SUBUNIT 11"/>
    <property type="match status" value="1"/>
</dbReference>
<dbReference type="RefSeq" id="XP_005757675.1">
    <property type="nucleotide sequence ID" value="XM_005757618.1"/>
</dbReference>
<keyword evidence="4" id="KW-1185">Reference proteome</keyword>
<sequence length="202" mass="20901">GSEHTALFALRPCADLPAQSLGTVVASWSRAPLEPGAEPSTDGGAEGSGTEPAAALAPERSARLASPAAAALPLPPREALPFAPPASSTEAALPAVAVEPVEFDLALTVPSEGRLGALLQLQLSITNRTDALHTFRLSFSENEAFLFSGFKLQQFQLPPGFGHTAKFNLVPILSGPAQLPPLRLLCTRPPPSAGPPRVPNPL</sequence>
<dbReference type="KEGG" id="ehx:EMIHUDRAFT_198860"/>
<dbReference type="Pfam" id="PF07919">
    <property type="entry name" value="Gryzun"/>
    <property type="match status" value="1"/>
</dbReference>
<feature type="region of interest" description="Disordered" evidence="1">
    <location>
        <begin position="32"/>
        <end position="60"/>
    </location>
</feature>
<dbReference type="EnsemblProtists" id="EOD05246">
    <property type="protein sequence ID" value="EOD05246"/>
    <property type="gene ID" value="EMIHUDRAFT_198860"/>
</dbReference>
<dbReference type="STRING" id="2903.R1D338"/>
<dbReference type="PaxDb" id="2903-EOD05246"/>
<dbReference type="Proteomes" id="UP000013827">
    <property type="component" value="Unassembled WGS sequence"/>
</dbReference>
<proteinExistence type="predicted"/>
<dbReference type="GeneID" id="17251593"/>
<dbReference type="PANTHER" id="PTHR14374">
    <property type="entry name" value="FOIE GRAS"/>
    <property type="match status" value="1"/>
</dbReference>
<dbReference type="InterPro" id="IPR012880">
    <property type="entry name" value="Gryzun"/>
</dbReference>
<evidence type="ECO:0000313" key="4">
    <source>
        <dbReference type="Proteomes" id="UP000013827"/>
    </source>
</evidence>
<organism evidence="3 4">
    <name type="scientific">Emiliania huxleyi (strain CCMP1516)</name>
    <dbReference type="NCBI Taxonomy" id="280463"/>
    <lineage>
        <taxon>Eukaryota</taxon>
        <taxon>Haptista</taxon>
        <taxon>Haptophyta</taxon>
        <taxon>Prymnesiophyceae</taxon>
        <taxon>Isochrysidales</taxon>
        <taxon>Noelaerhabdaceae</taxon>
        <taxon>Emiliania</taxon>
    </lineage>
</organism>
<accession>A0A0D3I1W1</accession>
<evidence type="ECO:0000259" key="2">
    <source>
        <dbReference type="Pfam" id="PF07919"/>
    </source>
</evidence>
<dbReference type="AlphaFoldDB" id="A0A0D3I1W1"/>
<dbReference type="eggNOG" id="KOG4386">
    <property type="taxonomic scope" value="Eukaryota"/>
</dbReference>
<reference evidence="3" key="2">
    <citation type="submission" date="2024-10" db="UniProtKB">
        <authorList>
            <consortium name="EnsemblProtists"/>
        </authorList>
    </citation>
    <scope>IDENTIFICATION</scope>
</reference>
<name>A0A0D3I1W1_EMIH1</name>